<evidence type="ECO:0000259" key="2">
    <source>
        <dbReference type="PROSITE" id="PS50943"/>
    </source>
</evidence>
<gene>
    <name evidence="3" type="ORF">HIR78_12705</name>
</gene>
<dbReference type="PROSITE" id="PS50943">
    <property type="entry name" value="HTH_CROC1"/>
    <property type="match status" value="1"/>
</dbReference>
<evidence type="ECO:0000256" key="1">
    <source>
        <dbReference type="ARBA" id="ARBA00023125"/>
    </source>
</evidence>
<dbReference type="SMR" id="A0A6M4JLK8"/>
<dbReference type="Gene3D" id="1.10.260.40">
    <property type="entry name" value="lambda repressor-like DNA-binding domains"/>
    <property type="match status" value="1"/>
</dbReference>
<dbReference type="GO" id="GO:0003677">
    <property type="term" value="F:DNA binding"/>
    <property type="evidence" value="ECO:0007669"/>
    <property type="project" value="UniProtKB-KW"/>
</dbReference>
<dbReference type="PANTHER" id="PTHR46558">
    <property type="entry name" value="TRACRIPTIONAL REGULATORY PROTEIN-RELATED-RELATED"/>
    <property type="match status" value="1"/>
</dbReference>
<accession>A0A6M4JLK8</accession>
<dbReference type="CDD" id="cd00093">
    <property type="entry name" value="HTH_XRE"/>
    <property type="match status" value="1"/>
</dbReference>
<feature type="domain" description="HTH cro/C1-type" evidence="2">
    <location>
        <begin position="6"/>
        <end position="60"/>
    </location>
</feature>
<dbReference type="InterPro" id="IPR010982">
    <property type="entry name" value="Lambda_DNA-bd_dom_sf"/>
</dbReference>
<dbReference type="SMART" id="SM00530">
    <property type="entry name" value="HTH_XRE"/>
    <property type="match status" value="1"/>
</dbReference>
<dbReference type="EMBL" id="CP052842">
    <property type="protein sequence ID" value="QJP88827.1"/>
    <property type="molecule type" value="Genomic_DNA"/>
</dbReference>
<sequence>MFGERLKKCRTSKGYSQQRMADFLGITRQGYGKYEIGKAEPDLKTLTKLSNILGVSTDFLLKGTHAQFDLDEILNDPETLIAGYNGMISEEQAKELLYYLLKKEFEEH</sequence>
<keyword evidence="1" id="KW-0238">DNA-binding</keyword>
<dbReference type="PANTHER" id="PTHR46558:SF14">
    <property type="entry name" value="HTH-TYPE TRANSCRIPTIONAL REGULATOR ANSR"/>
    <property type="match status" value="1"/>
</dbReference>
<dbReference type="KEGG" id="bsu:BSU21020"/>
<organism evidence="3">
    <name type="scientific">Bacillus subtilis (strain 168)</name>
    <dbReference type="NCBI Taxonomy" id="224308"/>
    <lineage>
        <taxon>Bacteria</taxon>
        <taxon>Bacillati</taxon>
        <taxon>Bacillota</taxon>
        <taxon>Bacilli</taxon>
        <taxon>Bacillales</taxon>
        <taxon>Bacillaceae</taxon>
        <taxon>Bacillus</taxon>
    </lineage>
</organism>
<dbReference type="AlphaFoldDB" id="A0A6M4JLK8"/>
<name>A0A6M4JLK8_BACSU</name>
<proteinExistence type="predicted"/>
<dbReference type="RefSeq" id="WP_009967517.1">
    <property type="nucleotide sequence ID" value="NC_000964.3"/>
</dbReference>
<dbReference type="SUPFAM" id="SSF47413">
    <property type="entry name" value="lambda repressor-like DNA-binding domains"/>
    <property type="match status" value="1"/>
</dbReference>
<dbReference type="OrthoDB" id="72638at2"/>
<dbReference type="InterPro" id="IPR001387">
    <property type="entry name" value="Cro/C1-type_HTH"/>
</dbReference>
<reference evidence="3" key="1">
    <citation type="submission" date="2020-04" db="EMBL/GenBank/DDBJ databases">
        <title>Phage recombination drives evolution of spore-forming Bacilli.</title>
        <authorList>
            <person name="Dragos A."/>
            <person name="Kovacs A.T."/>
        </authorList>
    </citation>
    <scope>NUCLEOTIDE SEQUENCE</scope>
    <source>
        <strain evidence="3">168</strain>
    </source>
</reference>
<dbReference type="Pfam" id="PF01381">
    <property type="entry name" value="HTH_3"/>
    <property type="match status" value="1"/>
</dbReference>
<protein>
    <submittedName>
        <fullName evidence="3">Helix-turn-helix transcriptional regulator</fullName>
    </submittedName>
</protein>
<evidence type="ECO:0000313" key="3">
    <source>
        <dbReference type="EMBL" id="QJP88827.1"/>
    </source>
</evidence>